<keyword evidence="5" id="KW-1185">Reference proteome</keyword>
<comment type="caution">
    <text evidence="4">The sequence shown here is derived from an EMBL/GenBank/DDBJ whole genome shotgun (WGS) entry which is preliminary data.</text>
</comment>
<accession>A0A1Q9GCU7</accession>
<dbReference type="AlphaFoldDB" id="A0A1Q9GCU7"/>
<evidence type="ECO:0000259" key="3">
    <source>
        <dbReference type="Pfam" id="PF13505"/>
    </source>
</evidence>
<dbReference type="SUPFAM" id="SSF56925">
    <property type="entry name" value="OMPA-like"/>
    <property type="match status" value="1"/>
</dbReference>
<dbReference type="OrthoDB" id="5916743at2"/>
<dbReference type="EMBL" id="MJIL01000092">
    <property type="protein sequence ID" value="OLQ72186.1"/>
    <property type="molecule type" value="Genomic_DNA"/>
</dbReference>
<name>A0A1Q9GCU7_9GAMM</name>
<dbReference type="Pfam" id="PF13505">
    <property type="entry name" value="OMP_b-brl"/>
    <property type="match status" value="1"/>
</dbReference>
<sequence>MNKFVFVMSLLFSSSVIAEMSAGVSDFYQDVYLSVGVGSHDLERQSSTQLSALFGARNYYRHNYNWFIGGEFESSYSGNEARTTEGTYSVSLDEKFSLGANIPVGKRFTFYDDFSIDAYGVFGYSMTRLKASARFGDSSVSDSITVHGPKWGGGIDASFTDYMIGARWTRVNLDGGDVHDALREENITLLIGYKF</sequence>
<dbReference type="InterPro" id="IPR027385">
    <property type="entry name" value="Beta-barrel_OMP"/>
</dbReference>
<evidence type="ECO:0000313" key="4">
    <source>
        <dbReference type="EMBL" id="OLQ72186.1"/>
    </source>
</evidence>
<feature type="domain" description="Outer membrane protein beta-barrel" evidence="3">
    <location>
        <begin position="10"/>
        <end position="195"/>
    </location>
</feature>
<feature type="signal peptide" evidence="2">
    <location>
        <begin position="1"/>
        <end position="18"/>
    </location>
</feature>
<dbReference type="InterPro" id="IPR011250">
    <property type="entry name" value="OMP/PagP_B-barrel"/>
</dbReference>
<reference evidence="4 5" key="1">
    <citation type="submission" date="2016-09" db="EMBL/GenBank/DDBJ databases">
        <title>Photobacterium proteolyticum sp. nov. a protease producing bacterium isolated from ocean sediments of Laizhou Bay.</title>
        <authorList>
            <person name="Li Y."/>
        </authorList>
    </citation>
    <scope>NUCLEOTIDE SEQUENCE [LARGE SCALE GENOMIC DNA]</scope>
    <source>
        <strain evidence="4 5">13-12</strain>
    </source>
</reference>
<protein>
    <recommendedName>
        <fullName evidence="3">Outer membrane protein beta-barrel domain-containing protein</fullName>
    </recommendedName>
</protein>
<evidence type="ECO:0000256" key="2">
    <source>
        <dbReference type="SAM" id="SignalP"/>
    </source>
</evidence>
<dbReference type="RefSeq" id="WP_075767161.1">
    <property type="nucleotide sequence ID" value="NZ_MJIL01000092.1"/>
</dbReference>
<gene>
    <name evidence="4" type="ORF">BIT28_24490</name>
</gene>
<feature type="chain" id="PRO_5012864564" description="Outer membrane protein beta-barrel domain-containing protein" evidence="2">
    <location>
        <begin position="19"/>
        <end position="195"/>
    </location>
</feature>
<dbReference type="Proteomes" id="UP000186905">
    <property type="component" value="Unassembled WGS sequence"/>
</dbReference>
<keyword evidence="1 2" id="KW-0732">Signal</keyword>
<proteinExistence type="predicted"/>
<dbReference type="Gene3D" id="2.40.160.20">
    <property type="match status" value="1"/>
</dbReference>
<evidence type="ECO:0000256" key="1">
    <source>
        <dbReference type="ARBA" id="ARBA00022729"/>
    </source>
</evidence>
<organism evidence="4 5">
    <name type="scientific">Photobacterium proteolyticum</name>
    <dbReference type="NCBI Taxonomy" id="1903952"/>
    <lineage>
        <taxon>Bacteria</taxon>
        <taxon>Pseudomonadati</taxon>
        <taxon>Pseudomonadota</taxon>
        <taxon>Gammaproteobacteria</taxon>
        <taxon>Vibrionales</taxon>
        <taxon>Vibrionaceae</taxon>
        <taxon>Photobacterium</taxon>
    </lineage>
</organism>
<evidence type="ECO:0000313" key="5">
    <source>
        <dbReference type="Proteomes" id="UP000186905"/>
    </source>
</evidence>